<feature type="transmembrane region" description="Helical" evidence="1">
    <location>
        <begin position="110"/>
        <end position="128"/>
    </location>
</feature>
<feature type="transmembrane region" description="Helical" evidence="1">
    <location>
        <begin position="20"/>
        <end position="40"/>
    </location>
</feature>
<evidence type="ECO:0000256" key="1">
    <source>
        <dbReference type="SAM" id="Phobius"/>
    </source>
</evidence>
<dbReference type="EMBL" id="CP012673">
    <property type="protein sequence ID" value="AUX44114.1"/>
    <property type="molecule type" value="Genomic_DNA"/>
</dbReference>
<dbReference type="Proteomes" id="UP000238348">
    <property type="component" value="Chromosome"/>
</dbReference>
<evidence type="ECO:0000313" key="2">
    <source>
        <dbReference type="EMBL" id="AUX44114.1"/>
    </source>
</evidence>
<reference evidence="2 3" key="1">
    <citation type="submission" date="2015-09" db="EMBL/GenBank/DDBJ databases">
        <title>Sorangium comparison.</title>
        <authorList>
            <person name="Zaburannyi N."/>
            <person name="Bunk B."/>
            <person name="Overmann J."/>
            <person name="Mueller R."/>
        </authorList>
    </citation>
    <scope>NUCLEOTIDE SEQUENCE [LARGE SCALE GENOMIC DNA]</scope>
    <source>
        <strain evidence="2 3">So ce26</strain>
    </source>
</reference>
<feature type="transmembrane region" description="Helical" evidence="1">
    <location>
        <begin position="163"/>
        <end position="187"/>
    </location>
</feature>
<evidence type="ECO:0000313" key="3">
    <source>
        <dbReference type="Proteomes" id="UP000238348"/>
    </source>
</evidence>
<accession>A0A2L0EXS8</accession>
<dbReference type="AlphaFoldDB" id="A0A2L0EXS8"/>
<gene>
    <name evidence="2" type="ORF">SOCE26_055760</name>
</gene>
<feature type="transmembrane region" description="Helical" evidence="1">
    <location>
        <begin position="135"/>
        <end position="157"/>
    </location>
</feature>
<name>A0A2L0EXS8_SORCE</name>
<sequence>MKDFTAAAGRLRSLSLGAKLLYSAFAIASIVGLLVSWRLYGAMVQDAGAAGYYAGAPAAAPPPAPAQVPAAADGPALDLGPELDLPGAPETPRVLVEQISERKLLEVTHFHLFSVPVYVLILAHLWLLARLPSWLHTAGVAAAVVTSGLHIAAPWLIRGAPGAAALMPISGIAMLLSLGAMAVVSTVDMWLPRRPRRGPAGSSEETDLATPG</sequence>
<keyword evidence="1" id="KW-1133">Transmembrane helix</keyword>
<dbReference type="OrthoDB" id="5509920at2"/>
<dbReference type="RefSeq" id="WP_104982686.1">
    <property type="nucleotide sequence ID" value="NZ_CP012673.1"/>
</dbReference>
<keyword evidence="1" id="KW-0812">Transmembrane</keyword>
<protein>
    <submittedName>
        <fullName evidence="2">Uncharacterized protein</fullName>
    </submittedName>
</protein>
<organism evidence="2 3">
    <name type="scientific">Sorangium cellulosum</name>
    <name type="common">Polyangium cellulosum</name>
    <dbReference type="NCBI Taxonomy" id="56"/>
    <lineage>
        <taxon>Bacteria</taxon>
        <taxon>Pseudomonadati</taxon>
        <taxon>Myxococcota</taxon>
        <taxon>Polyangia</taxon>
        <taxon>Polyangiales</taxon>
        <taxon>Polyangiaceae</taxon>
        <taxon>Sorangium</taxon>
    </lineage>
</organism>
<keyword evidence="1" id="KW-0472">Membrane</keyword>
<proteinExistence type="predicted"/>